<feature type="domain" description="GIY-YIG" evidence="2">
    <location>
        <begin position="2"/>
        <end position="78"/>
    </location>
</feature>
<dbReference type="InterPro" id="IPR000305">
    <property type="entry name" value="GIY-YIG_endonuc"/>
</dbReference>
<dbReference type="PROSITE" id="PS50164">
    <property type="entry name" value="GIY_YIG"/>
    <property type="match status" value="1"/>
</dbReference>
<evidence type="ECO:0000259" key="2">
    <source>
        <dbReference type="PROSITE" id="PS50164"/>
    </source>
</evidence>
<gene>
    <name evidence="3" type="ORF">C7S20_09080</name>
</gene>
<dbReference type="AlphaFoldDB" id="A0A2R3Z568"/>
<evidence type="ECO:0000256" key="1">
    <source>
        <dbReference type="ARBA" id="ARBA00007435"/>
    </source>
</evidence>
<dbReference type="InterPro" id="IPR050190">
    <property type="entry name" value="UPF0213_domain"/>
</dbReference>
<dbReference type="PANTHER" id="PTHR34477:SF1">
    <property type="entry name" value="UPF0213 PROTEIN YHBQ"/>
    <property type="match status" value="1"/>
</dbReference>
<dbReference type="Proteomes" id="UP000241507">
    <property type="component" value="Chromosome"/>
</dbReference>
<dbReference type="CDD" id="cd10456">
    <property type="entry name" value="GIY-YIG_UPF0213"/>
    <property type="match status" value="1"/>
</dbReference>
<dbReference type="PANTHER" id="PTHR34477">
    <property type="entry name" value="UPF0213 PROTEIN YHBQ"/>
    <property type="match status" value="1"/>
</dbReference>
<name>A0A2R3Z568_9FLAO</name>
<dbReference type="RefSeq" id="WP_107012189.1">
    <property type="nucleotide sequence ID" value="NZ_CP028136.1"/>
</dbReference>
<accession>A0A2R3Z568</accession>
<dbReference type="SUPFAM" id="SSF82771">
    <property type="entry name" value="GIY-YIG endonuclease"/>
    <property type="match status" value="1"/>
</dbReference>
<reference evidence="4" key="1">
    <citation type="submission" date="2018-03" db="EMBL/GenBank/DDBJ databases">
        <title>Gramella fulva sp. nov., isolated from a dry surface of tidal flat.</title>
        <authorList>
            <person name="Hwang S.H."/>
            <person name="Hwang W.M."/>
            <person name="Kang K."/>
            <person name="Ahn T.-Y."/>
        </authorList>
    </citation>
    <scope>NUCLEOTIDE SEQUENCE [LARGE SCALE GENOMIC DNA]</scope>
    <source>
        <strain evidence="4">SH35</strain>
    </source>
</reference>
<dbReference type="OrthoDB" id="1495241at2"/>
<keyword evidence="4" id="KW-1185">Reference proteome</keyword>
<comment type="similarity">
    <text evidence="1">Belongs to the UPF0213 family.</text>
</comment>
<evidence type="ECO:0000313" key="4">
    <source>
        <dbReference type="Proteomes" id="UP000241507"/>
    </source>
</evidence>
<protein>
    <recommendedName>
        <fullName evidence="2">GIY-YIG domain-containing protein</fullName>
    </recommendedName>
</protein>
<organism evidence="3 4">
    <name type="scientific">Christiangramia fulva</name>
    <dbReference type="NCBI Taxonomy" id="2126553"/>
    <lineage>
        <taxon>Bacteria</taxon>
        <taxon>Pseudomonadati</taxon>
        <taxon>Bacteroidota</taxon>
        <taxon>Flavobacteriia</taxon>
        <taxon>Flavobacteriales</taxon>
        <taxon>Flavobacteriaceae</taxon>
        <taxon>Christiangramia</taxon>
    </lineage>
</organism>
<proteinExistence type="inferred from homology"/>
<dbReference type="KEGG" id="grs:C7S20_09080"/>
<dbReference type="Gene3D" id="3.40.1440.10">
    <property type="entry name" value="GIY-YIG endonuclease"/>
    <property type="match status" value="1"/>
</dbReference>
<evidence type="ECO:0000313" key="3">
    <source>
        <dbReference type="EMBL" id="AVR45411.1"/>
    </source>
</evidence>
<sequence length="119" mass="13884">MKLYYVYILLCSDGLTYTGITNNPDRRLEEHQTGLNRESFTYRRRPVKLIFQQDFNDVNQAIYFEKKIKKWSADKKLALANGDYDLLQLLAECRNETNSKLRNTGIGLDSARPDTTNNE</sequence>
<dbReference type="EMBL" id="CP028136">
    <property type="protein sequence ID" value="AVR45411.1"/>
    <property type="molecule type" value="Genomic_DNA"/>
</dbReference>
<dbReference type="Pfam" id="PF01541">
    <property type="entry name" value="GIY-YIG"/>
    <property type="match status" value="1"/>
</dbReference>
<dbReference type="InterPro" id="IPR035901">
    <property type="entry name" value="GIY-YIG_endonuc_sf"/>
</dbReference>